<feature type="domain" description="ABC transporter" evidence="17">
    <location>
        <begin position="626"/>
        <end position="851"/>
    </location>
</feature>
<evidence type="ECO:0000259" key="17">
    <source>
        <dbReference type="PROSITE" id="PS50893"/>
    </source>
</evidence>
<keyword evidence="10" id="KW-1278">Translocase</keyword>
<dbReference type="GO" id="GO:0005886">
    <property type="term" value="C:plasma membrane"/>
    <property type="evidence" value="ECO:0007669"/>
    <property type="project" value="UniProtKB-SubCell"/>
</dbReference>
<dbReference type="PROSITE" id="PS50929">
    <property type="entry name" value="ABC_TM1F"/>
    <property type="match status" value="2"/>
</dbReference>
<dbReference type="GO" id="GO:0005774">
    <property type="term" value="C:vacuolar membrane"/>
    <property type="evidence" value="ECO:0007669"/>
    <property type="project" value="UniProtKB-SubCell"/>
</dbReference>
<dbReference type="SMART" id="SM00382">
    <property type="entry name" value="AAA"/>
    <property type="match status" value="2"/>
</dbReference>
<feature type="transmembrane region" description="Helical" evidence="16">
    <location>
        <begin position="423"/>
        <end position="445"/>
    </location>
</feature>
<protein>
    <recommendedName>
        <fullName evidence="13">ABC-type glutathione-S-conjugate transporter</fullName>
        <ecNumber evidence="13">7.6.2.3</ecNumber>
    </recommendedName>
</protein>
<feature type="transmembrane region" description="Helical" evidence="16">
    <location>
        <begin position="108"/>
        <end position="128"/>
    </location>
</feature>
<dbReference type="InterPro" id="IPR036640">
    <property type="entry name" value="ABC1_TM_sf"/>
</dbReference>
<dbReference type="Pfam" id="PF00005">
    <property type="entry name" value="ABC_tran"/>
    <property type="match status" value="2"/>
</dbReference>
<dbReference type="SUPFAM" id="SSF52540">
    <property type="entry name" value="P-loop containing nucleoside triphosphate hydrolases"/>
    <property type="match status" value="2"/>
</dbReference>
<evidence type="ECO:0000256" key="9">
    <source>
        <dbReference type="ARBA" id="ARBA00022840"/>
    </source>
</evidence>
<feature type="transmembrane region" description="Helical" evidence="16">
    <location>
        <begin position="1184"/>
        <end position="1205"/>
    </location>
</feature>
<evidence type="ECO:0000256" key="6">
    <source>
        <dbReference type="ARBA" id="ARBA00022692"/>
    </source>
</evidence>
<feature type="domain" description="ABC transmembrane type-1" evidence="18">
    <location>
        <begin position="313"/>
        <end position="594"/>
    </location>
</feature>
<dbReference type="InterPro" id="IPR017871">
    <property type="entry name" value="ABC_transporter-like_CS"/>
</dbReference>
<evidence type="ECO:0000256" key="8">
    <source>
        <dbReference type="ARBA" id="ARBA00022741"/>
    </source>
</evidence>
<feature type="domain" description="ABC transmembrane type-1" evidence="18">
    <location>
        <begin position="956"/>
        <end position="1241"/>
    </location>
</feature>
<dbReference type="CDD" id="cd03250">
    <property type="entry name" value="ABCC_MRP_domain1"/>
    <property type="match status" value="1"/>
</dbReference>
<feature type="transmembrane region" description="Helical" evidence="16">
    <location>
        <begin position="69"/>
        <end position="88"/>
    </location>
</feature>
<proteinExistence type="inferred from homology"/>
<keyword evidence="19" id="KW-1185">Reference proteome</keyword>
<dbReference type="NCBIfam" id="TIGR00957">
    <property type="entry name" value="MRP_assoc_pro"/>
    <property type="match status" value="1"/>
</dbReference>
<dbReference type="InterPro" id="IPR003593">
    <property type="entry name" value="AAA+_ATPase"/>
</dbReference>
<organism evidence="19 20">
    <name type="scientific">Galleria mellonella</name>
    <name type="common">Greater wax moth</name>
    <dbReference type="NCBI Taxonomy" id="7137"/>
    <lineage>
        <taxon>Eukaryota</taxon>
        <taxon>Metazoa</taxon>
        <taxon>Ecdysozoa</taxon>
        <taxon>Arthropoda</taxon>
        <taxon>Hexapoda</taxon>
        <taxon>Insecta</taxon>
        <taxon>Pterygota</taxon>
        <taxon>Neoptera</taxon>
        <taxon>Endopterygota</taxon>
        <taxon>Lepidoptera</taxon>
        <taxon>Glossata</taxon>
        <taxon>Ditrysia</taxon>
        <taxon>Pyraloidea</taxon>
        <taxon>Pyralidae</taxon>
        <taxon>Galleriinae</taxon>
        <taxon>Galleria</taxon>
    </lineage>
</organism>
<dbReference type="Proteomes" id="UP001652740">
    <property type="component" value="Unplaced"/>
</dbReference>
<dbReference type="GO" id="GO:0016887">
    <property type="term" value="F:ATP hydrolysis activity"/>
    <property type="evidence" value="ECO:0007669"/>
    <property type="project" value="InterPro"/>
</dbReference>
<dbReference type="GeneID" id="113512425"/>
<gene>
    <name evidence="20" type="primary">LOC113512425</name>
</gene>
<keyword evidence="4" id="KW-0813">Transport</keyword>
<keyword evidence="5" id="KW-1003">Cell membrane</keyword>
<keyword evidence="9" id="KW-0067">ATP-binding</keyword>
<dbReference type="CDD" id="cd18603">
    <property type="entry name" value="ABC_6TM_MRP1_2_3_6_D2_like"/>
    <property type="match status" value="1"/>
</dbReference>
<sequence length="1517" mass="169236">MSYNSTLDGFCGSKFWDSNLTWYTDSPELTPCFQKTVLIWIPCLYLWVTALFDMYYILHSKERNIPWNLLNISKLAITCLLIVVKFVDLGVTVHNSSQDDSIVYNADYYSPIIKIFTFGLSATLLYYNRKFGMRASGVLFFFWLLLILAGLPQLRSEVIRHYQMEDDENVKYNFISYMVYYPLIVLMFILNCFADLPPKDTPYKYEKNQCPESASGFPSRLTFSWFDPLALTGFRRSLTDNDLWALNPPDSSIEVVPRFDKFWERSLMKREDSNGTKATYSKTSASVNFKPESEKQPASILPALCLAFGGQFLFGALLKLINDTLMFLSPQILKLLIGFVEGNEPDWKGYLYAIALLACATIQTLLLAHYFTRMYLVGMRIRTALTSAIYRKSLRMSNSARKESTVGEIVNLMAVDAQRFIELTAYLNMIWSAPLQIALALYFLWGILGPSVLAGLAVMIILIPVNGLIANRVKTLQIKQMKYKDERVKLMNEVLNGIKVLKMYAWEPSFEDQVLKIRNKEMNVLKQTAYLNSATSFIWSCAPFLVTFLTFFTYVVSVDNNKLTATNTFVSISLFYTIHLPLGLLPLVVVSAIETSVGIKRLNKFMNSDELDDSAVEHDPKEPNPLLIENGHFSWGAKDSDPVLKNINLHIPRGSLVAIVGAVGSGKSSLLSALLGEMNKVSGRVNTHGSIAYVPQQAWIQNATLQDNILFGKPLDKHKYNNVISVCALKTDFDMLPGGDQTEIGEKGINLSGGQKQRVSLARAVYYDADNYFLDDPLSAVDSHVGKHIFDKVIGPNGLLKSKSRVWVTHNVSYLAQTDLVIVLRDGEVSEAGTYQQLLEKKGAFAEFLLHHLSDAERTSPEELNEIKQDLETKLGSEFHNKLQRARSLSESNSESDQTAAGDRAGSVKRRTPDDVTQNELKEKNKLIETEKTETGSVKWGVYKHYLMSVGVLASVVTVLMNLVLQVFQVGSNYWLAEWSNDETMIVNGTVDTNKRDMYLGVYGGLGIGQVVSVSVSSLALYVGALRAAGALHDGLLAGVLRAPTIGFFDCTPVGRVLNRFSKDVDVLDNVLPMTLRGWTTCFFAVLGTLFVISYSTPIFLAVIVPIGVVYYVIQRFYVATSRQLKRLESVSRSPIYSHFGESITGASTIRAYGVTQRFIKESERGVDHNQSCYYPSCIANRWLAVRLEMIGNLIIFFAAVLAVLGRETINPGLVGLSISYALQITQTLNWLVRMTSEVETNIVAVERIKEYAETEQEAAWTIAGSGPGSTWPETGALQLERLSLGYRAGEPALRDLTCAVPPRDKLAIVGRTGAGKSTLTLGLFRIVEAMSGKILIDGIDISTIGLHQLRSRITIIPQDPVLFSGTLRMNLDPFEAYTDEQLWRSLEHAHLKNFVKGLPSGLLHEISEGGENLSVGQRQLVCLARALLRKTPLLVLDEATAAVDLETDELIQKTIRSEFASCTVLTIAHRLNTIMDSTRVMVLDKGQLVEYAPPEQLLQDKNSIFYSMAKDAGLVN</sequence>
<dbReference type="Pfam" id="PF00664">
    <property type="entry name" value="ABC_membrane"/>
    <property type="match status" value="2"/>
</dbReference>
<dbReference type="PROSITE" id="PS00211">
    <property type="entry name" value="ABC_TRANSPORTER_1"/>
    <property type="match status" value="2"/>
</dbReference>
<feature type="transmembrane region" description="Helical" evidence="16">
    <location>
        <begin position="574"/>
        <end position="597"/>
    </location>
</feature>
<keyword evidence="8" id="KW-0547">Nucleotide-binding</keyword>
<evidence type="ECO:0000256" key="12">
    <source>
        <dbReference type="ARBA" id="ARBA00023136"/>
    </source>
</evidence>
<accession>A0A6J1WEF3</accession>
<keyword evidence="7" id="KW-0677">Repeat</keyword>
<dbReference type="SUPFAM" id="SSF90123">
    <property type="entry name" value="ABC transporter transmembrane region"/>
    <property type="match status" value="2"/>
</dbReference>
<dbReference type="InterPro" id="IPR011527">
    <property type="entry name" value="ABC1_TM_dom"/>
</dbReference>
<evidence type="ECO:0000313" key="19">
    <source>
        <dbReference type="Proteomes" id="UP001652740"/>
    </source>
</evidence>
<evidence type="ECO:0000256" key="3">
    <source>
        <dbReference type="ARBA" id="ARBA00009726"/>
    </source>
</evidence>
<comment type="subcellular location">
    <subcellularLocation>
        <location evidence="2">Cell membrane</location>
        <topology evidence="2">Multi-pass membrane protein</topology>
    </subcellularLocation>
    <subcellularLocation>
        <location evidence="1">Vacuole membrane</location>
        <topology evidence="1">Multi-pass membrane protein</topology>
    </subcellularLocation>
</comment>
<dbReference type="InParanoid" id="A0A6J1WEF3"/>
<feature type="transmembrane region" description="Helical" evidence="16">
    <location>
        <begin position="946"/>
        <end position="968"/>
    </location>
</feature>
<evidence type="ECO:0000256" key="7">
    <source>
        <dbReference type="ARBA" id="ARBA00022737"/>
    </source>
</evidence>
<feature type="domain" description="ABC transporter" evidence="17">
    <location>
        <begin position="1278"/>
        <end position="1511"/>
    </location>
</feature>
<dbReference type="InterPro" id="IPR056227">
    <property type="entry name" value="TMD0_ABC"/>
</dbReference>
<feature type="transmembrane region" description="Helical" evidence="16">
    <location>
        <begin position="37"/>
        <end position="57"/>
    </location>
</feature>
<dbReference type="FunCoup" id="A0A6J1WEF3">
    <property type="interactions" value="362"/>
</dbReference>
<dbReference type="InterPro" id="IPR050173">
    <property type="entry name" value="ABC_transporter_C-like"/>
</dbReference>
<evidence type="ECO:0000259" key="18">
    <source>
        <dbReference type="PROSITE" id="PS50929"/>
    </source>
</evidence>
<dbReference type="CDD" id="cd18595">
    <property type="entry name" value="ABC_6TM_MRP1_2_3_6_D1_like"/>
    <property type="match status" value="1"/>
</dbReference>
<feature type="region of interest" description="Disordered" evidence="15">
    <location>
        <begin position="886"/>
        <end position="928"/>
    </location>
</feature>
<dbReference type="EC" id="7.6.2.3" evidence="13"/>
<evidence type="ECO:0000256" key="14">
    <source>
        <dbReference type="ARBA" id="ARBA00047523"/>
    </source>
</evidence>
<comment type="catalytic activity">
    <reaction evidence="14">
        <text>leukotriene C4(in) + ATP + H2O = leukotriene C4(out) + ADP + phosphate + H(+)</text>
        <dbReference type="Rhea" id="RHEA:38963"/>
        <dbReference type="ChEBI" id="CHEBI:15377"/>
        <dbReference type="ChEBI" id="CHEBI:15378"/>
        <dbReference type="ChEBI" id="CHEBI:30616"/>
        <dbReference type="ChEBI" id="CHEBI:43474"/>
        <dbReference type="ChEBI" id="CHEBI:57973"/>
        <dbReference type="ChEBI" id="CHEBI:456216"/>
    </reaction>
    <physiologicalReaction direction="left-to-right" evidence="14">
        <dbReference type="Rhea" id="RHEA:38964"/>
    </physiologicalReaction>
</comment>
<evidence type="ECO:0000313" key="20">
    <source>
        <dbReference type="RefSeq" id="XP_026752112.2"/>
    </source>
</evidence>
<feature type="transmembrane region" description="Helical" evidence="16">
    <location>
        <begin position="135"/>
        <end position="154"/>
    </location>
</feature>
<reference evidence="20" key="1">
    <citation type="submission" date="2025-08" db="UniProtKB">
        <authorList>
            <consortium name="RefSeq"/>
        </authorList>
    </citation>
    <scope>IDENTIFICATION</scope>
    <source>
        <tissue evidence="20">Whole larvae</tissue>
    </source>
</reference>
<evidence type="ECO:0000256" key="1">
    <source>
        <dbReference type="ARBA" id="ARBA00004128"/>
    </source>
</evidence>
<feature type="compositionally biased region" description="Polar residues" evidence="15">
    <location>
        <begin position="887"/>
        <end position="899"/>
    </location>
</feature>
<dbReference type="Gene3D" id="3.40.50.300">
    <property type="entry name" value="P-loop containing nucleotide triphosphate hydrolases"/>
    <property type="match status" value="2"/>
</dbReference>
<dbReference type="InterPro" id="IPR003439">
    <property type="entry name" value="ABC_transporter-like_ATP-bd"/>
</dbReference>
<evidence type="ECO:0000256" key="5">
    <source>
        <dbReference type="ARBA" id="ARBA00022475"/>
    </source>
</evidence>
<dbReference type="GO" id="GO:0005524">
    <property type="term" value="F:ATP binding"/>
    <property type="evidence" value="ECO:0007669"/>
    <property type="project" value="UniProtKB-KW"/>
</dbReference>
<dbReference type="PROSITE" id="PS50893">
    <property type="entry name" value="ABC_TRANSPORTER_2"/>
    <property type="match status" value="2"/>
</dbReference>
<evidence type="ECO:0000256" key="2">
    <source>
        <dbReference type="ARBA" id="ARBA00004651"/>
    </source>
</evidence>
<keyword evidence="12 16" id="KW-0472">Membrane</keyword>
<feature type="transmembrane region" description="Helical" evidence="16">
    <location>
        <begin position="1076"/>
        <end position="1093"/>
    </location>
</feature>
<feature type="transmembrane region" description="Helical" evidence="16">
    <location>
        <begin position="1000"/>
        <end position="1023"/>
    </location>
</feature>
<keyword evidence="6 16" id="KW-0812">Transmembrane</keyword>
<evidence type="ECO:0000256" key="15">
    <source>
        <dbReference type="SAM" id="MobiDB-lite"/>
    </source>
</evidence>
<evidence type="ECO:0000256" key="13">
    <source>
        <dbReference type="ARBA" id="ARBA00024220"/>
    </source>
</evidence>
<dbReference type="InterPro" id="IPR027417">
    <property type="entry name" value="P-loop_NTPase"/>
</dbReference>
<feature type="transmembrane region" description="Helical" evidence="16">
    <location>
        <begin position="300"/>
        <end position="321"/>
    </location>
</feature>
<dbReference type="Pfam" id="PF24357">
    <property type="entry name" value="TMD0_ABC"/>
    <property type="match status" value="1"/>
</dbReference>
<evidence type="ECO:0000256" key="16">
    <source>
        <dbReference type="SAM" id="Phobius"/>
    </source>
</evidence>
<feature type="transmembrane region" description="Helical" evidence="16">
    <location>
        <begin position="350"/>
        <end position="372"/>
    </location>
</feature>
<dbReference type="Gene3D" id="1.20.1560.10">
    <property type="entry name" value="ABC transporter type 1, transmembrane domain"/>
    <property type="match status" value="2"/>
</dbReference>
<feature type="transmembrane region" description="Helical" evidence="16">
    <location>
        <begin position="1099"/>
        <end position="1119"/>
    </location>
</feature>
<comment type="similarity">
    <text evidence="3">Belongs to the ABC transporter superfamily. ABCC family. Conjugate transporter (TC 3.A.1.208) subfamily.</text>
</comment>
<dbReference type="RefSeq" id="XP_026752112.2">
    <property type="nucleotide sequence ID" value="XM_026896311.3"/>
</dbReference>
<feature type="transmembrane region" description="Helical" evidence="16">
    <location>
        <begin position="529"/>
        <end position="554"/>
    </location>
</feature>
<feature type="transmembrane region" description="Helical" evidence="16">
    <location>
        <begin position="174"/>
        <end position="194"/>
    </location>
</feature>
<evidence type="ECO:0000256" key="11">
    <source>
        <dbReference type="ARBA" id="ARBA00022989"/>
    </source>
</evidence>
<evidence type="ECO:0000256" key="4">
    <source>
        <dbReference type="ARBA" id="ARBA00022448"/>
    </source>
</evidence>
<feature type="transmembrane region" description="Helical" evidence="16">
    <location>
        <begin position="451"/>
        <end position="471"/>
    </location>
</feature>
<dbReference type="GO" id="GO:0015431">
    <property type="term" value="F:ABC-type glutathione S-conjugate transporter activity"/>
    <property type="evidence" value="ECO:0007669"/>
    <property type="project" value="UniProtKB-EC"/>
</dbReference>
<name>A0A6J1WEF3_GALME</name>
<dbReference type="CDD" id="cd03244">
    <property type="entry name" value="ABCC_MRP_domain2"/>
    <property type="match status" value="1"/>
</dbReference>
<dbReference type="PANTHER" id="PTHR24223:SF443">
    <property type="entry name" value="MULTIDRUG-RESISTANCE LIKE PROTEIN 1, ISOFORM I"/>
    <property type="match status" value="1"/>
</dbReference>
<dbReference type="InterPro" id="IPR005292">
    <property type="entry name" value="MRP"/>
</dbReference>
<keyword evidence="11 16" id="KW-1133">Transmembrane helix</keyword>
<dbReference type="PANTHER" id="PTHR24223">
    <property type="entry name" value="ATP-BINDING CASSETTE SUB-FAMILY C"/>
    <property type="match status" value="1"/>
</dbReference>
<evidence type="ECO:0000256" key="10">
    <source>
        <dbReference type="ARBA" id="ARBA00022967"/>
    </source>
</evidence>